<evidence type="ECO:0000256" key="6">
    <source>
        <dbReference type="ARBA" id="ARBA00022967"/>
    </source>
</evidence>
<protein>
    <submittedName>
        <fullName evidence="9">Putative ABC transport system ATP-binding protein</fullName>
    </submittedName>
</protein>
<feature type="domain" description="ABC transporter" evidence="8">
    <location>
        <begin position="6"/>
        <end position="252"/>
    </location>
</feature>
<dbReference type="InterPro" id="IPR003593">
    <property type="entry name" value="AAA+_ATPase"/>
</dbReference>
<dbReference type="PANTHER" id="PTHR42781:SF1">
    <property type="entry name" value="THIAMINE IMPORT ATP-BINDING PROTEIN THIQ"/>
    <property type="match status" value="1"/>
</dbReference>
<dbReference type="InterPro" id="IPR017871">
    <property type="entry name" value="ABC_transporter-like_CS"/>
</dbReference>
<reference evidence="9 10" key="1">
    <citation type="submission" date="2016-11" db="EMBL/GenBank/DDBJ databases">
        <authorList>
            <person name="Jaros S."/>
            <person name="Januszkiewicz K."/>
            <person name="Wedrychowicz H."/>
        </authorList>
    </citation>
    <scope>NUCLEOTIDE SEQUENCE [LARGE SCALE GENOMIC DNA]</scope>
    <source>
        <strain evidence="9 10">DSM 15970</strain>
    </source>
</reference>
<sequence length="252" mass="28120">MGKVILEVKNICKTFLKDTPNEKISLDHMSLTLEEGDFVTIIGSNGAGKSTLFNAISGTIDIDEGSILLDGKDITFMKDYKRAYEISRIFQDPMKGTAPNMTIAENLALAYTRKAGKSIFPLNRKDMAYFYEILNMLDMGLENRLNTKMGVLSGGQRQAVSLLMTVISEPKLLLLDEHTAALDPAISKKILELTNYFVDKYHITTLMITHSVKDALENGNRMIALANGRIKQEFSAEEKKLLDPLQLAGMYE</sequence>
<dbReference type="InterPro" id="IPR027417">
    <property type="entry name" value="P-loop_NTPase"/>
</dbReference>
<organism evidence="9 10">
    <name type="scientific">Parasporobacterium paucivorans DSM 15970</name>
    <dbReference type="NCBI Taxonomy" id="1122934"/>
    <lineage>
        <taxon>Bacteria</taxon>
        <taxon>Bacillati</taxon>
        <taxon>Bacillota</taxon>
        <taxon>Clostridia</taxon>
        <taxon>Lachnospirales</taxon>
        <taxon>Lachnospiraceae</taxon>
        <taxon>Parasporobacterium</taxon>
    </lineage>
</organism>
<keyword evidence="6" id="KW-1278">Translocase</keyword>
<dbReference type="EMBL" id="FQYT01000021">
    <property type="protein sequence ID" value="SHJ44110.1"/>
    <property type="molecule type" value="Genomic_DNA"/>
</dbReference>
<evidence type="ECO:0000256" key="2">
    <source>
        <dbReference type="ARBA" id="ARBA00022475"/>
    </source>
</evidence>
<dbReference type="SMART" id="SM00382">
    <property type="entry name" value="AAA"/>
    <property type="match status" value="1"/>
</dbReference>
<gene>
    <name evidence="9" type="ORF">SAMN02745691_01969</name>
</gene>
<keyword evidence="3" id="KW-0997">Cell inner membrane</keyword>
<dbReference type="GO" id="GO:0005524">
    <property type="term" value="F:ATP binding"/>
    <property type="evidence" value="ECO:0007669"/>
    <property type="project" value="UniProtKB-KW"/>
</dbReference>
<dbReference type="RefSeq" id="WP_242941680.1">
    <property type="nucleotide sequence ID" value="NZ_FQYT01000021.1"/>
</dbReference>
<evidence type="ECO:0000256" key="3">
    <source>
        <dbReference type="ARBA" id="ARBA00022519"/>
    </source>
</evidence>
<name>A0A1M6JBS3_9FIRM</name>
<proteinExistence type="predicted"/>
<keyword evidence="2" id="KW-1003">Cell membrane</keyword>
<evidence type="ECO:0000256" key="4">
    <source>
        <dbReference type="ARBA" id="ARBA00022741"/>
    </source>
</evidence>
<evidence type="ECO:0000256" key="7">
    <source>
        <dbReference type="ARBA" id="ARBA00023136"/>
    </source>
</evidence>
<dbReference type="SUPFAM" id="SSF52540">
    <property type="entry name" value="P-loop containing nucleoside triphosphate hydrolases"/>
    <property type="match status" value="1"/>
</dbReference>
<dbReference type="AlphaFoldDB" id="A0A1M6JBS3"/>
<keyword evidence="10" id="KW-1185">Reference proteome</keyword>
<dbReference type="InterPro" id="IPR050093">
    <property type="entry name" value="ABC_SmlMolc_Importer"/>
</dbReference>
<dbReference type="PANTHER" id="PTHR42781">
    <property type="entry name" value="SPERMIDINE/PUTRESCINE IMPORT ATP-BINDING PROTEIN POTA"/>
    <property type="match status" value="1"/>
</dbReference>
<accession>A0A1M6JBS3</accession>
<evidence type="ECO:0000313" key="9">
    <source>
        <dbReference type="EMBL" id="SHJ44110.1"/>
    </source>
</evidence>
<evidence type="ECO:0000313" key="10">
    <source>
        <dbReference type="Proteomes" id="UP000184342"/>
    </source>
</evidence>
<dbReference type="STRING" id="1122934.SAMN02745691_01969"/>
<dbReference type="InterPro" id="IPR003439">
    <property type="entry name" value="ABC_transporter-like_ATP-bd"/>
</dbReference>
<evidence type="ECO:0000259" key="8">
    <source>
        <dbReference type="PROSITE" id="PS50893"/>
    </source>
</evidence>
<dbReference type="Proteomes" id="UP000184342">
    <property type="component" value="Unassembled WGS sequence"/>
</dbReference>
<evidence type="ECO:0000256" key="1">
    <source>
        <dbReference type="ARBA" id="ARBA00022448"/>
    </source>
</evidence>
<keyword evidence="1" id="KW-0813">Transport</keyword>
<keyword evidence="5 9" id="KW-0067">ATP-binding</keyword>
<keyword evidence="7" id="KW-0472">Membrane</keyword>
<dbReference type="GO" id="GO:0016887">
    <property type="term" value="F:ATP hydrolysis activity"/>
    <property type="evidence" value="ECO:0007669"/>
    <property type="project" value="InterPro"/>
</dbReference>
<dbReference type="PROSITE" id="PS50893">
    <property type="entry name" value="ABC_TRANSPORTER_2"/>
    <property type="match status" value="1"/>
</dbReference>
<dbReference type="Gene3D" id="3.40.50.300">
    <property type="entry name" value="P-loop containing nucleotide triphosphate hydrolases"/>
    <property type="match status" value="1"/>
</dbReference>
<evidence type="ECO:0000256" key="5">
    <source>
        <dbReference type="ARBA" id="ARBA00022840"/>
    </source>
</evidence>
<dbReference type="PROSITE" id="PS00211">
    <property type="entry name" value="ABC_TRANSPORTER_1"/>
    <property type="match status" value="1"/>
</dbReference>
<dbReference type="Pfam" id="PF00005">
    <property type="entry name" value="ABC_tran"/>
    <property type="match status" value="1"/>
</dbReference>
<keyword evidence="4" id="KW-0547">Nucleotide-binding</keyword>